<dbReference type="OrthoDB" id="9774843at2"/>
<dbReference type="AlphaFoldDB" id="A0A561BGP6"/>
<dbReference type="CDD" id="cd06558">
    <property type="entry name" value="crotonase-like"/>
    <property type="match status" value="1"/>
</dbReference>
<dbReference type="InterPro" id="IPR001753">
    <property type="entry name" value="Enoyl-CoA_hydra/iso"/>
</dbReference>
<comment type="caution">
    <text evidence="4">The sequence shown here is derived from an EMBL/GenBank/DDBJ whole genome shotgun (WGS) entry which is preliminary data.</text>
</comment>
<name>A0A561BGP6_9BURK</name>
<dbReference type="PANTHER" id="PTHR11941">
    <property type="entry name" value="ENOYL-COA HYDRATASE-RELATED"/>
    <property type="match status" value="1"/>
</dbReference>
<protein>
    <submittedName>
        <fullName evidence="4">Short chain enoyl-CoA hydratase</fullName>
    </submittedName>
</protein>
<dbReference type="GO" id="GO:0006635">
    <property type="term" value="P:fatty acid beta-oxidation"/>
    <property type="evidence" value="ECO:0007669"/>
    <property type="project" value="TreeGrafter"/>
</dbReference>
<accession>A0A561BGP6</accession>
<dbReference type="RefSeq" id="WP_145745819.1">
    <property type="nucleotide sequence ID" value="NZ_VIVL01000008.1"/>
</dbReference>
<evidence type="ECO:0000313" key="4">
    <source>
        <dbReference type="EMBL" id="TWD78045.1"/>
    </source>
</evidence>
<dbReference type="Proteomes" id="UP000319722">
    <property type="component" value="Unassembled WGS sequence"/>
</dbReference>
<sequence>MSDNAIQHYEYCDVEQRGHVLIVTIRRPEVRNALHRPACLELEKIFDRFEADPSSWVAIITGEGDKAFCAGNDLKFQAAGNDNTWPPSGFGGITGRVNLQKPVIAAVNGVALGGGFEIALACDLIIASEDAEFALPEPRVGLAAICGGLLRLSQQIAYKEAMGIILTSRRVKASEGKSLGFVNEVVTKDQVLATALRWAEEILKASPLAIRASKALVQAGLSEPDMSAIYPRQKQLPEVAALYASADRIEGPKAFAEKRIPVWSGR</sequence>
<dbReference type="InterPro" id="IPR029045">
    <property type="entry name" value="ClpP/crotonase-like_dom_sf"/>
</dbReference>
<dbReference type="Pfam" id="PF00378">
    <property type="entry name" value="ECH_1"/>
    <property type="match status" value="1"/>
</dbReference>
<dbReference type="Gene3D" id="1.10.12.10">
    <property type="entry name" value="Lyase 2-enoyl-coa Hydratase, Chain A, domain 2"/>
    <property type="match status" value="1"/>
</dbReference>
<gene>
    <name evidence="4" type="ORF">FB547_108100</name>
</gene>
<dbReference type="PROSITE" id="PS00166">
    <property type="entry name" value="ENOYL_COA_HYDRATASE"/>
    <property type="match status" value="1"/>
</dbReference>
<dbReference type="EMBL" id="VIVL01000008">
    <property type="protein sequence ID" value="TWD78045.1"/>
    <property type="molecule type" value="Genomic_DNA"/>
</dbReference>
<dbReference type="GO" id="GO:0016829">
    <property type="term" value="F:lyase activity"/>
    <property type="evidence" value="ECO:0007669"/>
    <property type="project" value="UniProtKB-KW"/>
</dbReference>
<dbReference type="Gene3D" id="3.90.226.10">
    <property type="entry name" value="2-enoyl-CoA Hydratase, Chain A, domain 1"/>
    <property type="match status" value="1"/>
</dbReference>
<reference evidence="4 5" key="1">
    <citation type="submission" date="2019-06" db="EMBL/GenBank/DDBJ databases">
        <title>Sorghum-associated microbial communities from plants grown in Nebraska, USA.</title>
        <authorList>
            <person name="Schachtman D."/>
        </authorList>
    </citation>
    <scope>NUCLEOTIDE SEQUENCE [LARGE SCALE GENOMIC DNA]</scope>
    <source>
        <strain evidence="4 5">T529</strain>
    </source>
</reference>
<dbReference type="InterPro" id="IPR018376">
    <property type="entry name" value="Enoyl-CoA_hyd/isom_CS"/>
</dbReference>
<evidence type="ECO:0000313" key="5">
    <source>
        <dbReference type="Proteomes" id="UP000319722"/>
    </source>
</evidence>
<dbReference type="FunFam" id="3.90.226.10:FF:000009">
    <property type="entry name" value="Carnitinyl-CoA dehydratase"/>
    <property type="match status" value="1"/>
</dbReference>
<comment type="similarity">
    <text evidence="1 3">Belongs to the enoyl-CoA hydratase/isomerase family.</text>
</comment>
<dbReference type="SUPFAM" id="SSF52096">
    <property type="entry name" value="ClpP/crotonase"/>
    <property type="match status" value="1"/>
</dbReference>
<organism evidence="4 5">
    <name type="scientific">Variovorax beijingensis</name>
    <dbReference type="NCBI Taxonomy" id="2496117"/>
    <lineage>
        <taxon>Bacteria</taxon>
        <taxon>Pseudomonadati</taxon>
        <taxon>Pseudomonadota</taxon>
        <taxon>Betaproteobacteria</taxon>
        <taxon>Burkholderiales</taxon>
        <taxon>Comamonadaceae</taxon>
        <taxon>Variovorax</taxon>
    </lineage>
</organism>
<evidence type="ECO:0000256" key="3">
    <source>
        <dbReference type="RuleBase" id="RU003707"/>
    </source>
</evidence>
<dbReference type="InterPro" id="IPR014748">
    <property type="entry name" value="Enoyl-CoA_hydra_C"/>
</dbReference>
<evidence type="ECO:0000256" key="1">
    <source>
        <dbReference type="ARBA" id="ARBA00005254"/>
    </source>
</evidence>
<keyword evidence="2" id="KW-0456">Lyase</keyword>
<proteinExistence type="inferred from homology"/>
<dbReference type="PANTHER" id="PTHR11941:SF54">
    <property type="entry name" value="ENOYL-COA HYDRATASE, MITOCHONDRIAL"/>
    <property type="match status" value="1"/>
</dbReference>
<evidence type="ECO:0000256" key="2">
    <source>
        <dbReference type="ARBA" id="ARBA00023239"/>
    </source>
</evidence>